<evidence type="ECO:0000256" key="4">
    <source>
        <dbReference type="ARBA" id="ARBA00022842"/>
    </source>
</evidence>
<evidence type="ECO:0000256" key="2">
    <source>
        <dbReference type="ARBA" id="ARBA00005568"/>
    </source>
</evidence>
<evidence type="ECO:0000256" key="1">
    <source>
        <dbReference type="ARBA" id="ARBA00001946"/>
    </source>
</evidence>
<evidence type="ECO:0000256" key="5">
    <source>
        <dbReference type="PIRSR" id="PIRSR015582-1"/>
    </source>
</evidence>
<feature type="binding site" evidence="6">
    <location>
        <position position="144"/>
    </location>
    <ligand>
        <name>Mg(2+)</name>
        <dbReference type="ChEBI" id="CHEBI:18420"/>
    </ligand>
</feature>
<dbReference type="GO" id="GO:0008816">
    <property type="term" value="F:citryl-CoA lyase activity"/>
    <property type="evidence" value="ECO:0007669"/>
    <property type="project" value="UniProtKB-EC"/>
</dbReference>
<feature type="domain" description="HpcH/HpaI aldolase/citrate lyase" evidence="7">
    <location>
        <begin position="12"/>
        <end position="211"/>
    </location>
</feature>
<dbReference type="Proteomes" id="UP000533306">
    <property type="component" value="Unassembled WGS sequence"/>
</dbReference>
<dbReference type="PANTHER" id="PTHR32308">
    <property type="entry name" value="LYASE BETA SUBUNIT, PUTATIVE (AFU_ORTHOLOGUE AFUA_4G13030)-RELATED"/>
    <property type="match status" value="1"/>
</dbReference>
<keyword evidence="8" id="KW-0456">Lyase</keyword>
<dbReference type="PANTHER" id="PTHR32308:SF10">
    <property type="entry name" value="CITRATE LYASE SUBUNIT BETA"/>
    <property type="match status" value="1"/>
</dbReference>
<organism evidence="8 9">
    <name type="scientific">Aquamicrobium lusatiense</name>
    <dbReference type="NCBI Taxonomy" id="89772"/>
    <lineage>
        <taxon>Bacteria</taxon>
        <taxon>Pseudomonadati</taxon>
        <taxon>Pseudomonadota</taxon>
        <taxon>Alphaproteobacteria</taxon>
        <taxon>Hyphomicrobiales</taxon>
        <taxon>Phyllobacteriaceae</taxon>
        <taxon>Aquamicrobium</taxon>
    </lineage>
</organism>
<keyword evidence="4 6" id="KW-0460">Magnesium</keyword>
<accession>A0A7W9S4A1</accession>
<feature type="binding site" evidence="6">
    <location>
        <position position="120"/>
    </location>
    <ligand>
        <name>Mg(2+)</name>
        <dbReference type="ChEBI" id="CHEBI:18420"/>
    </ligand>
</feature>
<comment type="similarity">
    <text evidence="2">Belongs to the HpcH/HpaI aldolase family.</text>
</comment>
<keyword evidence="3 6" id="KW-0479">Metal-binding</keyword>
<evidence type="ECO:0000259" key="7">
    <source>
        <dbReference type="Pfam" id="PF03328"/>
    </source>
</evidence>
<dbReference type="EC" id="4.1.3.34" evidence="8"/>
<dbReference type="PIRSF" id="PIRSF015582">
    <property type="entry name" value="Cit_lyase_B"/>
    <property type="match status" value="1"/>
</dbReference>
<proteinExistence type="inferred from homology"/>
<comment type="caution">
    <text evidence="8">The sequence shown here is derived from an EMBL/GenBank/DDBJ whole genome shotgun (WGS) entry which is preliminary data.</text>
</comment>
<name>A0A7W9S4A1_9HYPH</name>
<dbReference type="SUPFAM" id="SSF51621">
    <property type="entry name" value="Phosphoenolpyruvate/pyruvate domain"/>
    <property type="match status" value="1"/>
</dbReference>
<protein>
    <submittedName>
        <fullName evidence="8">Citrate lyase subunit beta/citryl-CoA lyase</fullName>
        <ecNumber evidence="8">4.1.3.34</ecNumber>
    </submittedName>
</protein>
<keyword evidence="9" id="KW-1185">Reference proteome</keyword>
<dbReference type="RefSeq" id="WP_183832016.1">
    <property type="nucleotide sequence ID" value="NZ_JACHEU010000003.1"/>
</dbReference>
<dbReference type="InterPro" id="IPR015813">
    <property type="entry name" value="Pyrv/PenolPyrv_kinase-like_dom"/>
</dbReference>
<evidence type="ECO:0000313" key="8">
    <source>
        <dbReference type="EMBL" id="MBB6013822.1"/>
    </source>
</evidence>
<comment type="cofactor">
    <cofactor evidence="1">
        <name>Mg(2+)</name>
        <dbReference type="ChEBI" id="CHEBI:18420"/>
    </cofactor>
</comment>
<gene>
    <name evidence="8" type="ORF">HNR59_003216</name>
</gene>
<feature type="binding site" evidence="5">
    <location>
        <position position="120"/>
    </location>
    <ligand>
        <name>substrate</name>
    </ligand>
</feature>
<dbReference type="GO" id="GO:0000287">
    <property type="term" value="F:magnesium ion binding"/>
    <property type="evidence" value="ECO:0007669"/>
    <property type="project" value="TreeGrafter"/>
</dbReference>
<reference evidence="8 9" key="1">
    <citation type="submission" date="2020-08" db="EMBL/GenBank/DDBJ databases">
        <title>Genomic Encyclopedia of Type Strains, Phase IV (KMG-IV): sequencing the most valuable type-strain genomes for metagenomic binning, comparative biology and taxonomic classification.</title>
        <authorList>
            <person name="Goeker M."/>
        </authorList>
    </citation>
    <scope>NUCLEOTIDE SEQUENCE [LARGE SCALE GENOMIC DNA]</scope>
    <source>
        <strain evidence="8 9">DSM 11099</strain>
    </source>
</reference>
<dbReference type="InterPro" id="IPR011206">
    <property type="entry name" value="Citrate_lyase_beta/mcl1/mcl2"/>
</dbReference>
<sequence>MPGEIASLTLPLFVPADRPERFLKAAAAGADAVIVDLEDAVAPEAKAASRDLLVEGLAAMPRAMPVLLRINGTDTEWHEADIEAARRLPLAAVMVPKAEEPGDLHRVADRCGCPVIALIESAAGLHRAVGIAGASERIAFGSIDFAADLAMAHTRQSLLMARSTLVMAARIARKAAPLDGVTTAIHDAGLIAEDCAHAVELGFSGKLLIHPAQIAPARRGFAPSQDELGWAKRVLAAQAGGAAVRVDGAMVDAPVVQRARQIMARHAMPAGRSDICQ</sequence>
<dbReference type="InterPro" id="IPR005000">
    <property type="entry name" value="Aldolase/citrate-lyase_domain"/>
</dbReference>
<dbReference type="InterPro" id="IPR040442">
    <property type="entry name" value="Pyrv_kinase-like_dom_sf"/>
</dbReference>
<dbReference type="Pfam" id="PF03328">
    <property type="entry name" value="HpcH_HpaI"/>
    <property type="match status" value="1"/>
</dbReference>
<feature type="binding site" evidence="5">
    <location>
        <position position="69"/>
    </location>
    <ligand>
        <name>substrate</name>
    </ligand>
</feature>
<evidence type="ECO:0000256" key="6">
    <source>
        <dbReference type="PIRSR" id="PIRSR015582-2"/>
    </source>
</evidence>
<dbReference type="Gene3D" id="3.20.20.60">
    <property type="entry name" value="Phosphoenolpyruvate-binding domains"/>
    <property type="match status" value="1"/>
</dbReference>
<evidence type="ECO:0000256" key="3">
    <source>
        <dbReference type="ARBA" id="ARBA00022723"/>
    </source>
</evidence>
<dbReference type="EMBL" id="JACHEU010000003">
    <property type="protein sequence ID" value="MBB6013822.1"/>
    <property type="molecule type" value="Genomic_DNA"/>
</dbReference>
<dbReference type="GO" id="GO:0006107">
    <property type="term" value="P:oxaloacetate metabolic process"/>
    <property type="evidence" value="ECO:0007669"/>
    <property type="project" value="TreeGrafter"/>
</dbReference>
<dbReference type="AlphaFoldDB" id="A0A7W9S4A1"/>
<evidence type="ECO:0000313" key="9">
    <source>
        <dbReference type="Proteomes" id="UP000533306"/>
    </source>
</evidence>